<evidence type="ECO:0000313" key="1">
    <source>
        <dbReference type="EMBL" id="CAH1431138.1"/>
    </source>
</evidence>
<organism evidence="1 2">
    <name type="scientific">Lactuca virosa</name>
    <dbReference type="NCBI Taxonomy" id="75947"/>
    <lineage>
        <taxon>Eukaryota</taxon>
        <taxon>Viridiplantae</taxon>
        <taxon>Streptophyta</taxon>
        <taxon>Embryophyta</taxon>
        <taxon>Tracheophyta</taxon>
        <taxon>Spermatophyta</taxon>
        <taxon>Magnoliopsida</taxon>
        <taxon>eudicotyledons</taxon>
        <taxon>Gunneridae</taxon>
        <taxon>Pentapetalae</taxon>
        <taxon>asterids</taxon>
        <taxon>campanulids</taxon>
        <taxon>Asterales</taxon>
        <taxon>Asteraceae</taxon>
        <taxon>Cichorioideae</taxon>
        <taxon>Cichorieae</taxon>
        <taxon>Lactucinae</taxon>
        <taxon>Lactuca</taxon>
    </lineage>
</organism>
<dbReference type="PANTHER" id="PTHR14000">
    <property type="entry name" value="FINGER CCCH DOMAIN PROTEIN, PUTATIVE (DUF3755)-RELATED"/>
    <property type="match status" value="1"/>
</dbReference>
<evidence type="ECO:0008006" key="3">
    <source>
        <dbReference type="Google" id="ProtNLM"/>
    </source>
</evidence>
<dbReference type="InterPro" id="IPR009057">
    <property type="entry name" value="Homeodomain-like_sf"/>
</dbReference>
<reference evidence="1 2" key="1">
    <citation type="submission" date="2022-01" db="EMBL/GenBank/DDBJ databases">
        <authorList>
            <person name="Xiong W."/>
            <person name="Schranz E."/>
        </authorList>
    </citation>
    <scope>NUCLEOTIDE SEQUENCE [LARGE SCALE GENOMIC DNA]</scope>
</reference>
<keyword evidence="2" id="KW-1185">Reference proteome</keyword>
<gene>
    <name evidence="1" type="ORF">LVIROSA_LOCUS17868</name>
</gene>
<proteinExistence type="predicted"/>
<evidence type="ECO:0000313" key="2">
    <source>
        <dbReference type="Proteomes" id="UP001157418"/>
    </source>
</evidence>
<dbReference type="Gene3D" id="1.10.10.60">
    <property type="entry name" value="Homeodomain-like"/>
    <property type="match status" value="1"/>
</dbReference>
<name>A0AAU9MT58_9ASTR</name>
<comment type="caution">
    <text evidence="1">The sequence shown here is derived from an EMBL/GenBank/DDBJ whole genome shotgun (WGS) entry which is preliminary data.</text>
</comment>
<dbReference type="PANTHER" id="PTHR14000:SF24">
    <property type="entry name" value="HOMEODOMAIN-LIKE PROTEIN-RELATED"/>
    <property type="match status" value="1"/>
</dbReference>
<dbReference type="Pfam" id="PF12579">
    <property type="entry name" value="DUF3755"/>
    <property type="match status" value="1"/>
</dbReference>
<dbReference type="SUPFAM" id="SSF46689">
    <property type="entry name" value="Homeodomain-like"/>
    <property type="match status" value="1"/>
</dbReference>
<dbReference type="CDD" id="cd00167">
    <property type="entry name" value="SANT"/>
    <property type="match status" value="1"/>
</dbReference>
<dbReference type="InterPro" id="IPR022228">
    <property type="entry name" value="DUF3755"/>
</dbReference>
<dbReference type="EMBL" id="CAKMRJ010003334">
    <property type="protein sequence ID" value="CAH1431138.1"/>
    <property type="molecule type" value="Genomic_DNA"/>
</dbReference>
<dbReference type="AlphaFoldDB" id="A0AAU9MT58"/>
<dbReference type="InterPro" id="IPR001005">
    <property type="entry name" value="SANT/Myb"/>
</dbReference>
<protein>
    <recommendedName>
        <fullName evidence="3">Myb-like domain-containing protein</fullName>
    </recommendedName>
</protein>
<dbReference type="Proteomes" id="UP001157418">
    <property type="component" value="Unassembled WGS sequence"/>
</dbReference>
<accession>A0AAU9MT58</accession>
<sequence>MTDVWNPPRNVRIKFIIVLSLKRHNNIFRLFLSSIAQQLTRLFGILYLLSGSLNHQLCDFTKLLSLFGYFVFSPIGVSASLRVSKHGYFLSSFVLGVRNSLRFVAQTLHNFNTIFLIILLSITNQSIVMDTGFHHQQTSSLNQQAISFQSSPRDSKSEISMIGGLDFHRMNGTHGMIFSGNSAIVNNSSSTFTGIGNSCDSIIVDSVPELKHRAGVAVEWSVEEQHKLEEALLKYADEPGIIRYVKIAATLRNKTVRDVALRCRWMARKRRKHEEFSLWKKSKDKKDKLVEFSSKPSVVPPISTFNVAPFSVSMNNRVQADGNHVEAALQGSIRHLLEQNKQVIGQISTNMCALKLQDNVNLFSQMKNNISAILNDMRFIPGPPLPVSLNEDLANTILSTKNQTMMFTSSSGMHMKQEPGSW</sequence>